<comment type="caution">
    <text evidence="7">The sequence shown here is derived from an EMBL/GenBank/DDBJ whole genome shotgun (WGS) entry which is preliminary data.</text>
</comment>
<evidence type="ECO:0000256" key="5">
    <source>
        <dbReference type="ARBA" id="ARBA00022917"/>
    </source>
</evidence>
<comment type="similarity">
    <text evidence="2">Belongs to the EF-1-beta/EF-1-delta family.</text>
</comment>
<evidence type="ECO:0000256" key="3">
    <source>
        <dbReference type="ARBA" id="ARBA00011606"/>
    </source>
</evidence>
<comment type="function">
    <text evidence="1">EF-1-beta and EF-1-delta stimulate the exchange of GDP bound to EF-1-alpha to GTP.</text>
</comment>
<proteinExistence type="inferred from homology"/>
<dbReference type="CDD" id="cd00292">
    <property type="entry name" value="EF1B"/>
    <property type="match status" value="1"/>
</dbReference>
<evidence type="ECO:0000313" key="8">
    <source>
        <dbReference type="Proteomes" id="UP001642260"/>
    </source>
</evidence>
<evidence type="ECO:0000259" key="6">
    <source>
        <dbReference type="SMART" id="SM00888"/>
    </source>
</evidence>
<keyword evidence="5" id="KW-0648">Protein biosynthesis</keyword>
<dbReference type="InterPro" id="IPR036219">
    <property type="entry name" value="eEF-1beta-like_sf"/>
</dbReference>
<dbReference type="AlphaFoldDB" id="A0ABC8JCI9"/>
<dbReference type="Gene3D" id="3.30.70.60">
    <property type="match status" value="3"/>
</dbReference>
<dbReference type="EMBL" id="CAKOAT010076600">
    <property type="protein sequence ID" value="CAH8313123.1"/>
    <property type="molecule type" value="Genomic_DNA"/>
</dbReference>
<dbReference type="PANTHER" id="PTHR11595">
    <property type="entry name" value="EF-HAND AND COILED-COIL DOMAIN-CONTAINING FAMILY MEMBER"/>
    <property type="match status" value="1"/>
</dbReference>
<accession>A0ABC8JCI9</accession>
<reference evidence="7 8" key="1">
    <citation type="submission" date="2022-03" db="EMBL/GenBank/DDBJ databases">
        <authorList>
            <person name="Macdonald S."/>
            <person name="Ahmed S."/>
            <person name="Newling K."/>
        </authorList>
    </citation>
    <scope>NUCLEOTIDE SEQUENCE [LARGE SCALE GENOMIC DNA]</scope>
</reference>
<dbReference type="GO" id="GO:0003746">
    <property type="term" value="F:translation elongation factor activity"/>
    <property type="evidence" value="ECO:0007669"/>
    <property type="project" value="UniProtKB-KW"/>
</dbReference>
<gene>
    <name evidence="7" type="ORF">ERUC_LOCUS6547</name>
</gene>
<dbReference type="Proteomes" id="UP001642260">
    <property type="component" value="Unassembled WGS sequence"/>
</dbReference>
<dbReference type="InterPro" id="IPR049720">
    <property type="entry name" value="EF1B_bsu/dsu"/>
</dbReference>
<dbReference type="SMART" id="SM00888">
    <property type="entry name" value="EF1_GNE"/>
    <property type="match status" value="1"/>
</dbReference>
<dbReference type="FunFam" id="3.30.70.60:FF:000001">
    <property type="entry name" value="Elongation factor 1-beta 1 like"/>
    <property type="match status" value="1"/>
</dbReference>
<keyword evidence="8" id="KW-1185">Reference proteome</keyword>
<dbReference type="InterPro" id="IPR014717">
    <property type="entry name" value="Transl_elong_EF1B/ribsomal_bS6"/>
</dbReference>
<evidence type="ECO:0000256" key="2">
    <source>
        <dbReference type="ARBA" id="ARBA00007411"/>
    </source>
</evidence>
<comment type="subunit">
    <text evidence="3">EF-1 is composed of 4 subunits: alpha, beta (1B-alpha=beta'), delta (1B-beta), and gamma (1B-gamma).</text>
</comment>
<dbReference type="SUPFAM" id="SSF54984">
    <property type="entry name" value="eEF-1beta-like"/>
    <property type="match status" value="2"/>
</dbReference>
<evidence type="ECO:0000313" key="7">
    <source>
        <dbReference type="EMBL" id="CAH8313123.1"/>
    </source>
</evidence>
<sequence>MEGLIWGSSKIVPVGYGVKVLRIIASTPINEQYDLADTLCVDHITSFGSSCVYFSVLQSLVLINPKDDEADIKKLEETVRSIKLDGLFWGASKLVPIDYGIKLLGIECTMLGLLGMELCTIIKEKIMDSTYVQSCQTLMLNRIFNWVCFIGLSDCTAAGKSGLVFSELYSGNSDVKKLEESIRSLQTEGVVWGASKIVKVGYGIKFLRMVFTIVDDRLCFNTVIRNTGGIPLNRICKQSKILEAER</sequence>
<dbReference type="Pfam" id="PF00736">
    <property type="entry name" value="EF1_GNE"/>
    <property type="match status" value="2"/>
</dbReference>
<protein>
    <recommendedName>
        <fullName evidence="6">Translation elongation factor EF1B beta/delta subunit guanine nucleotide exchange domain-containing protein</fullName>
    </recommendedName>
</protein>
<name>A0ABC8JCI9_ERUVS</name>
<keyword evidence="4" id="KW-0251">Elongation factor</keyword>
<feature type="domain" description="Translation elongation factor EF1B beta/delta subunit guanine nucleotide exchange" evidence="6">
    <location>
        <begin position="58"/>
        <end position="143"/>
    </location>
</feature>
<dbReference type="InterPro" id="IPR014038">
    <property type="entry name" value="EF1B_bsu/dsu_GNE"/>
</dbReference>
<dbReference type="PANTHER" id="PTHR11595:SF78">
    <property type="entry name" value="TRANSLATION ELONGATION FACTOR EF1B BETA_DELTA SUBUNIT GUANINE NUCLEOTIDE EXCHANGE DOMAIN-CONTAINING PROTEIN"/>
    <property type="match status" value="1"/>
</dbReference>
<evidence type="ECO:0000256" key="4">
    <source>
        <dbReference type="ARBA" id="ARBA00022768"/>
    </source>
</evidence>
<organism evidence="7 8">
    <name type="scientific">Eruca vesicaria subsp. sativa</name>
    <name type="common">Garden rocket</name>
    <name type="synonym">Eruca sativa</name>
    <dbReference type="NCBI Taxonomy" id="29727"/>
    <lineage>
        <taxon>Eukaryota</taxon>
        <taxon>Viridiplantae</taxon>
        <taxon>Streptophyta</taxon>
        <taxon>Embryophyta</taxon>
        <taxon>Tracheophyta</taxon>
        <taxon>Spermatophyta</taxon>
        <taxon>Magnoliopsida</taxon>
        <taxon>eudicotyledons</taxon>
        <taxon>Gunneridae</taxon>
        <taxon>Pentapetalae</taxon>
        <taxon>rosids</taxon>
        <taxon>malvids</taxon>
        <taxon>Brassicales</taxon>
        <taxon>Brassicaceae</taxon>
        <taxon>Brassiceae</taxon>
        <taxon>Eruca</taxon>
    </lineage>
</organism>
<evidence type="ECO:0000256" key="1">
    <source>
        <dbReference type="ARBA" id="ARBA00002937"/>
    </source>
</evidence>